<gene>
    <name evidence="1" type="ORF">AWB91_12580</name>
</gene>
<dbReference type="RefSeq" id="WP_085099828.1">
    <property type="nucleotide sequence ID" value="NZ_LQPK01000010.1"/>
</dbReference>
<dbReference type="EMBL" id="LQPK01000010">
    <property type="protein sequence ID" value="ORW32125.1"/>
    <property type="molecule type" value="Genomic_DNA"/>
</dbReference>
<organism evidence="1 2">
    <name type="scientific">Mycobacterium paraense</name>
    <dbReference type="NCBI Taxonomy" id="767916"/>
    <lineage>
        <taxon>Bacteria</taxon>
        <taxon>Bacillati</taxon>
        <taxon>Actinomycetota</taxon>
        <taxon>Actinomycetes</taxon>
        <taxon>Mycobacteriales</taxon>
        <taxon>Mycobacteriaceae</taxon>
        <taxon>Mycobacterium</taxon>
        <taxon>Mycobacterium simiae complex</taxon>
    </lineage>
</organism>
<dbReference type="PIRSF" id="PIRSF010372">
    <property type="entry name" value="PaiB"/>
    <property type="match status" value="1"/>
</dbReference>
<accession>A0ABX3VPT1</accession>
<evidence type="ECO:0000313" key="2">
    <source>
        <dbReference type="Proteomes" id="UP000193801"/>
    </source>
</evidence>
<dbReference type="Proteomes" id="UP000193801">
    <property type="component" value="Unassembled WGS sequence"/>
</dbReference>
<reference evidence="1 2" key="1">
    <citation type="journal article" date="2015" name="Emerg. Microbes Infect.">
        <title>Characterization of 17 strains belonging to the Mycobacterium simiae complex and description of Mycobacterium paraense sp. nov.</title>
        <authorList>
            <person name="Fusco da Costa A.R."/>
            <person name="Fedrizzi T."/>
            <person name="Lopes M.L."/>
            <person name="Pecorari M."/>
            <person name="Oliveira da Costa W.L."/>
            <person name="Giacobazzi E."/>
            <person name="da Costa Bahia J.R."/>
            <person name="De Sanctis V."/>
            <person name="Batista Lima K.V."/>
            <person name="Bertorelli R."/>
            <person name="Grottola A."/>
            <person name="Fabio A."/>
            <person name="Mariottini A."/>
            <person name="Ferretti P."/>
            <person name="Di Leva F."/>
            <person name="Fregni Serpini G."/>
            <person name="Tagliazucchi S."/>
            <person name="Rumpianesi F."/>
            <person name="Jousson O."/>
            <person name="Segata N."/>
            <person name="Tortoli E."/>
        </authorList>
    </citation>
    <scope>NUCLEOTIDE SEQUENCE [LARGE SCALE GENOMIC DNA]</scope>
    <source>
        <strain evidence="1 2">FI-07156</strain>
    </source>
</reference>
<name>A0ABX3VPT1_9MYCO</name>
<proteinExistence type="predicted"/>
<protein>
    <submittedName>
        <fullName evidence="1">Transcriptional regulator</fullName>
    </submittedName>
</protein>
<dbReference type="PANTHER" id="PTHR35802:SF1">
    <property type="entry name" value="PROTEASE SYNTHASE AND SPORULATION PROTEIN PAI 2"/>
    <property type="match status" value="1"/>
</dbReference>
<keyword evidence="2" id="KW-1185">Reference proteome</keyword>
<comment type="caution">
    <text evidence="1">The sequence shown here is derived from an EMBL/GenBank/DDBJ whole genome shotgun (WGS) entry which is preliminary data.</text>
</comment>
<dbReference type="Pfam" id="PF04299">
    <property type="entry name" value="FMN_bind_2"/>
    <property type="match status" value="1"/>
</dbReference>
<dbReference type="InterPro" id="IPR007396">
    <property type="entry name" value="TR_PAI2-type"/>
</dbReference>
<evidence type="ECO:0000313" key="1">
    <source>
        <dbReference type="EMBL" id="ORW32125.1"/>
    </source>
</evidence>
<dbReference type="SUPFAM" id="SSF50475">
    <property type="entry name" value="FMN-binding split barrel"/>
    <property type="match status" value="1"/>
</dbReference>
<dbReference type="InterPro" id="IPR012349">
    <property type="entry name" value="Split_barrel_FMN-bd"/>
</dbReference>
<sequence>MYIPAHFAADERAVDDLLTHHGAADLITATPEGMVATTLPFVYDPEMRTLRGHIARGNDQWRCPVVGEALVIMRGPDAYVSPAWYPSKAEHGRVVPTWNYVTAHVYGRLAVHDDPAWVERNVRELTERHEAGRPQPWSVDDAPRQFIEGQLRGIVGMEVRISRIEAKFKLSQNRSAADVDGVISGLMAGGQEDAARAVQRARTG</sequence>
<dbReference type="PANTHER" id="PTHR35802">
    <property type="entry name" value="PROTEASE SYNTHASE AND SPORULATION PROTEIN PAI 2"/>
    <property type="match status" value="1"/>
</dbReference>
<dbReference type="Gene3D" id="2.30.110.10">
    <property type="entry name" value="Electron Transport, Fmn-binding Protein, Chain A"/>
    <property type="match status" value="1"/>
</dbReference>